<dbReference type="AlphaFoldDB" id="A0A8C9TPG0"/>
<reference evidence="2" key="3">
    <citation type="submission" date="2025-09" db="UniProtKB">
        <authorList>
            <consortium name="Ensembl"/>
        </authorList>
    </citation>
    <scope>IDENTIFICATION</scope>
</reference>
<evidence type="ECO:0000313" key="3">
    <source>
        <dbReference type="Proteomes" id="UP000694397"/>
    </source>
</evidence>
<name>A0A8C9TPG0_SCLFO</name>
<feature type="compositionally biased region" description="Basic and acidic residues" evidence="1">
    <location>
        <begin position="31"/>
        <end position="40"/>
    </location>
</feature>
<dbReference type="GeneTree" id="ENSGT00990000211213"/>
<protein>
    <submittedName>
        <fullName evidence="2">Uncharacterized protein</fullName>
    </submittedName>
</protein>
<proteinExistence type="predicted"/>
<organism evidence="2 3">
    <name type="scientific">Scleropages formosus</name>
    <name type="common">Asian bonytongue</name>
    <name type="synonym">Osteoglossum formosum</name>
    <dbReference type="NCBI Taxonomy" id="113540"/>
    <lineage>
        <taxon>Eukaryota</taxon>
        <taxon>Metazoa</taxon>
        <taxon>Chordata</taxon>
        <taxon>Craniata</taxon>
        <taxon>Vertebrata</taxon>
        <taxon>Euteleostomi</taxon>
        <taxon>Actinopterygii</taxon>
        <taxon>Neopterygii</taxon>
        <taxon>Teleostei</taxon>
        <taxon>Osteoglossocephala</taxon>
        <taxon>Osteoglossomorpha</taxon>
        <taxon>Osteoglossiformes</taxon>
        <taxon>Osteoglossidae</taxon>
        <taxon>Scleropages</taxon>
    </lineage>
</organism>
<accession>A0A8C9TPG0</accession>
<reference evidence="2 3" key="1">
    <citation type="submission" date="2019-04" db="EMBL/GenBank/DDBJ databases">
        <authorList>
            <consortium name="Wellcome Sanger Institute Data Sharing"/>
        </authorList>
    </citation>
    <scope>NUCLEOTIDE SEQUENCE [LARGE SCALE GENOMIC DNA]</scope>
</reference>
<keyword evidence="3" id="KW-1185">Reference proteome</keyword>
<feature type="compositionally biased region" description="Polar residues" evidence="1">
    <location>
        <begin position="43"/>
        <end position="52"/>
    </location>
</feature>
<sequence>HTHTHTLSETACPEQGRSEPEPNLATQGARLEGERTHPGRDASLSQGTLSKTRTLDPPEPRTRPNPLHNHVPLRGCKYSLFYKLDFFFYYSILYYISPMRFLRSHIHENTE</sequence>
<reference evidence="2" key="2">
    <citation type="submission" date="2025-08" db="UniProtKB">
        <authorList>
            <consortium name="Ensembl"/>
        </authorList>
    </citation>
    <scope>IDENTIFICATION</scope>
</reference>
<evidence type="ECO:0000256" key="1">
    <source>
        <dbReference type="SAM" id="MobiDB-lite"/>
    </source>
</evidence>
<dbReference type="Ensembl" id="ENSSFOT00015073873.1">
    <property type="protein sequence ID" value="ENSSFOP00015049953.1"/>
    <property type="gene ID" value="ENSSFOG00015032264.1"/>
</dbReference>
<evidence type="ECO:0000313" key="2">
    <source>
        <dbReference type="Ensembl" id="ENSSFOP00015049953.1"/>
    </source>
</evidence>
<feature type="region of interest" description="Disordered" evidence="1">
    <location>
        <begin position="1"/>
        <end position="71"/>
    </location>
</feature>
<dbReference type="Proteomes" id="UP000694397">
    <property type="component" value="Chromosome 15"/>
</dbReference>
<feature type="compositionally biased region" description="Basic and acidic residues" evidence="1">
    <location>
        <begin position="53"/>
        <end position="62"/>
    </location>
</feature>